<accession>A0AAD7VZ40</accession>
<protein>
    <submittedName>
        <fullName evidence="2">Uncharacterized protein</fullName>
    </submittedName>
</protein>
<feature type="non-terminal residue" evidence="2">
    <location>
        <position position="83"/>
    </location>
</feature>
<evidence type="ECO:0000313" key="3">
    <source>
        <dbReference type="Proteomes" id="UP001221898"/>
    </source>
</evidence>
<comment type="caution">
    <text evidence="2">The sequence shown here is derived from an EMBL/GenBank/DDBJ whole genome shotgun (WGS) entry which is preliminary data.</text>
</comment>
<gene>
    <name evidence="2" type="ORF">AAFF_G00365090</name>
</gene>
<organism evidence="2 3">
    <name type="scientific">Aldrovandia affinis</name>
    <dbReference type="NCBI Taxonomy" id="143900"/>
    <lineage>
        <taxon>Eukaryota</taxon>
        <taxon>Metazoa</taxon>
        <taxon>Chordata</taxon>
        <taxon>Craniata</taxon>
        <taxon>Vertebrata</taxon>
        <taxon>Euteleostomi</taxon>
        <taxon>Actinopterygii</taxon>
        <taxon>Neopterygii</taxon>
        <taxon>Teleostei</taxon>
        <taxon>Notacanthiformes</taxon>
        <taxon>Halosauridae</taxon>
        <taxon>Aldrovandia</taxon>
    </lineage>
</organism>
<name>A0AAD7VZ40_9TELE</name>
<dbReference type="EMBL" id="JAINUG010000621">
    <property type="protein sequence ID" value="KAJ8366246.1"/>
    <property type="molecule type" value="Genomic_DNA"/>
</dbReference>
<evidence type="ECO:0000313" key="2">
    <source>
        <dbReference type="EMBL" id="KAJ8366246.1"/>
    </source>
</evidence>
<keyword evidence="3" id="KW-1185">Reference proteome</keyword>
<dbReference type="AlphaFoldDB" id="A0AAD7VZ40"/>
<reference evidence="2" key="1">
    <citation type="journal article" date="2023" name="Science">
        <title>Genome structures resolve the early diversification of teleost fishes.</title>
        <authorList>
            <person name="Parey E."/>
            <person name="Louis A."/>
            <person name="Montfort J."/>
            <person name="Bouchez O."/>
            <person name="Roques C."/>
            <person name="Iampietro C."/>
            <person name="Lluch J."/>
            <person name="Castinel A."/>
            <person name="Donnadieu C."/>
            <person name="Desvignes T."/>
            <person name="Floi Bucao C."/>
            <person name="Jouanno E."/>
            <person name="Wen M."/>
            <person name="Mejri S."/>
            <person name="Dirks R."/>
            <person name="Jansen H."/>
            <person name="Henkel C."/>
            <person name="Chen W.J."/>
            <person name="Zahm M."/>
            <person name="Cabau C."/>
            <person name="Klopp C."/>
            <person name="Thompson A.W."/>
            <person name="Robinson-Rechavi M."/>
            <person name="Braasch I."/>
            <person name="Lecointre G."/>
            <person name="Bobe J."/>
            <person name="Postlethwait J.H."/>
            <person name="Berthelot C."/>
            <person name="Roest Crollius H."/>
            <person name="Guiguen Y."/>
        </authorList>
    </citation>
    <scope>NUCLEOTIDE SEQUENCE</scope>
    <source>
        <strain evidence="2">NC1722</strain>
    </source>
</reference>
<proteinExistence type="predicted"/>
<feature type="region of interest" description="Disordered" evidence="1">
    <location>
        <begin position="55"/>
        <end position="83"/>
    </location>
</feature>
<sequence length="83" mass="8187">MAPSLQNQVQTAMAAGSVCCGGGGYGATSQPITTSTSSQTTPHFLSPCAFCSVPSRPASVSPSHLTAGGRSCLSSLPGQTPSE</sequence>
<dbReference type="Proteomes" id="UP001221898">
    <property type="component" value="Unassembled WGS sequence"/>
</dbReference>
<feature type="compositionally biased region" description="Polar residues" evidence="1">
    <location>
        <begin position="72"/>
        <end position="83"/>
    </location>
</feature>
<evidence type="ECO:0000256" key="1">
    <source>
        <dbReference type="SAM" id="MobiDB-lite"/>
    </source>
</evidence>